<protein>
    <submittedName>
        <fullName evidence="2">Uncharacterized protein</fullName>
    </submittedName>
</protein>
<dbReference type="OrthoDB" id="2971085at2"/>
<dbReference type="RefSeq" id="WP_071316252.1">
    <property type="nucleotide sequence ID" value="NZ_CP063356.2"/>
</dbReference>
<evidence type="ECO:0000313" key="2">
    <source>
        <dbReference type="EMBL" id="OIJ21203.1"/>
    </source>
</evidence>
<accession>A0A1S2M9N9</accession>
<dbReference type="EMBL" id="LQXD01000056">
    <property type="protein sequence ID" value="OIJ21203.1"/>
    <property type="molecule type" value="Genomic_DNA"/>
</dbReference>
<reference evidence="3 4" key="2">
    <citation type="journal article" date="2017" name="Genome Announc.">
        <title>Draft Genome Sequences of Four Alkaliphilic Bacteria Belonging to the Anaerobacillus Genus.</title>
        <authorList>
            <person name="Bassil N.M."/>
            <person name="Lloyd J.R."/>
        </authorList>
    </citation>
    <scope>NUCLEOTIDE SEQUENCE [LARGE SCALE GENOMIC DNA]</scope>
    <source>
        <strain evidence="3 4">NB2006</strain>
    </source>
</reference>
<evidence type="ECO:0000313" key="4">
    <source>
        <dbReference type="Proteomes" id="UP000180175"/>
    </source>
</evidence>
<dbReference type="KEGG" id="aia:AWH56_011560"/>
<keyword evidence="1" id="KW-0812">Transmembrane</keyword>
<name>A0A1S2M9N9_9BACI</name>
<dbReference type="AlphaFoldDB" id="A0A1S2M9N9"/>
<keyword evidence="1" id="KW-1133">Transmembrane helix</keyword>
<evidence type="ECO:0000256" key="1">
    <source>
        <dbReference type="SAM" id="Phobius"/>
    </source>
</evidence>
<dbReference type="Proteomes" id="UP000180175">
    <property type="component" value="Chromosome"/>
</dbReference>
<organism evidence="2 4">
    <name type="scientific">Anaerobacillus isosaccharinicus</name>
    <dbReference type="NCBI Taxonomy" id="1532552"/>
    <lineage>
        <taxon>Bacteria</taxon>
        <taxon>Bacillati</taxon>
        <taxon>Bacillota</taxon>
        <taxon>Bacilli</taxon>
        <taxon>Bacillales</taxon>
        <taxon>Bacillaceae</taxon>
        <taxon>Anaerobacillus</taxon>
    </lineage>
</organism>
<evidence type="ECO:0000313" key="3">
    <source>
        <dbReference type="EMBL" id="QOY38112.1"/>
    </source>
</evidence>
<keyword evidence="1" id="KW-0472">Membrane</keyword>
<sequence>MWEFLVARITVLITLGIGTLLVVLFPLINKENRYFAWLSLTIGVFIITILLYWVLGDEGYRGQFLGLENINSY</sequence>
<keyword evidence="4" id="KW-1185">Reference proteome</keyword>
<feature type="transmembrane region" description="Helical" evidence="1">
    <location>
        <begin position="6"/>
        <end position="27"/>
    </location>
</feature>
<gene>
    <name evidence="3" type="ORF">AWH56_011560</name>
    <name evidence="2" type="ORF">AWH56_05965</name>
</gene>
<reference evidence="3 4" key="3">
    <citation type="journal article" date="2019" name="Int. J. Syst. Evol. Microbiol.">
        <title>Anaerobacillus isosaccharinicus sp. nov., an alkaliphilic bacterium which degrades isosaccharinic acid.</title>
        <authorList>
            <person name="Bassil N.M."/>
            <person name="Lloyd J.R."/>
        </authorList>
    </citation>
    <scope>NUCLEOTIDE SEQUENCE [LARGE SCALE GENOMIC DNA]</scope>
    <source>
        <strain evidence="3 4">NB2006</strain>
    </source>
</reference>
<reference evidence="3" key="4">
    <citation type="submission" date="2020-10" db="EMBL/GenBank/DDBJ databases">
        <authorList>
            <person name="Bassil N.M."/>
            <person name="Lloyd J.R."/>
        </authorList>
    </citation>
    <scope>NUCLEOTIDE SEQUENCE</scope>
    <source>
        <strain evidence="3">NB2006</strain>
    </source>
</reference>
<feature type="transmembrane region" description="Helical" evidence="1">
    <location>
        <begin position="34"/>
        <end position="55"/>
    </location>
</feature>
<dbReference type="EMBL" id="CP063356">
    <property type="protein sequence ID" value="QOY38112.1"/>
    <property type="molecule type" value="Genomic_DNA"/>
</dbReference>
<proteinExistence type="predicted"/>
<reference evidence="2 4" key="1">
    <citation type="submission" date="2016-10" db="EMBL/GenBank/DDBJ databases">
        <title>Draft genome sequences of four alkaliphilic bacteria belonging to the Anaerobacillus genus.</title>
        <authorList>
            <person name="Bassil N.M."/>
            <person name="Lloyd J.R."/>
        </authorList>
    </citation>
    <scope>NUCLEOTIDE SEQUENCE [LARGE SCALE GENOMIC DNA]</scope>
    <source>
        <strain evidence="2 4">NB2006</strain>
    </source>
</reference>